<dbReference type="Pfam" id="PF00990">
    <property type="entry name" value="GGDEF"/>
    <property type="match status" value="1"/>
</dbReference>
<dbReference type="NCBIfam" id="TIGR00229">
    <property type="entry name" value="sensory_box"/>
    <property type="match status" value="4"/>
</dbReference>
<evidence type="ECO:0000313" key="5">
    <source>
        <dbReference type="EMBL" id="PIX34308.1"/>
    </source>
</evidence>
<dbReference type="SUPFAM" id="SSF55781">
    <property type="entry name" value="GAF domain-like"/>
    <property type="match status" value="1"/>
</dbReference>
<dbReference type="Gene3D" id="3.30.70.270">
    <property type="match status" value="1"/>
</dbReference>
<dbReference type="InterPro" id="IPR000160">
    <property type="entry name" value="GGDEF_dom"/>
</dbReference>
<dbReference type="NCBIfam" id="TIGR00254">
    <property type="entry name" value="GGDEF"/>
    <property type="match status" value="1"/>
</dbReference>
<feature type="domain" description="PAC" evidence="3">
    <location>
        <begin position="238"/>
        <end position="291"/>
    </location>
</feature>
<dbReference type="Pfam" id="PF13426">
    <property type="entry name" value="PAS_9"/>
    <property type="match status" value="4"/>
</dbReference>
<feature type="domain" description="PAS" evidence="2">
    <location>
        <begin position="42"/>
        <end position="96"/>
    </location>
</feature>
<dbReference type="SUPFAM" id="SSF55785">
    <property type="entry name" value="PYP-like sensor domain (PAS domain)"/>
    <property type="match status" value="4"/>
</dbReference>
<dbReference type="Gene3D" id="3.30.450.40">
    <property type="match status" value="1"/>
</dbReference>
<feature type="domain" description="GGDEF" evidence="4">
    <location>
        <begin position="737"/>
        <end position="862"/>
    </location>
</feature>
<evidence type="ECO:0000259" key="2">
    <source>
        <dbReference type="PROSITE" id="PS50112"/>
    </source>
</evidence>
<dbReference type="PROSITE" id="PS50112">
    <property type="entry name" value="PAS"/>
    <property type="match status" value="4"/>
</dbReference>
<dbReference type="InterPro" id="IPR029787">
    <property type="entry name" value="Nucleotide_cyclase"/>
</dbReference>
<dbReference type="Pfam" id="PF13185">
    <property type="entry name" value="GAF_2"/>
    <property type="match status" value="1"/>
</dbReference>
<dbReference type="InterPro" id="IPR000700">
    <property type="entry name" value="PAS-assoc_C"/>
</dbReference>
<dbReference type="PANTHER" id="PTHR44757:SF2">
    <property type="entry name" value="BIOFILM ARCHITECTURE MAINTENANCE PROTEIN MBAA"/>
    <property type="match status" value="1"/>
</dbReference>
<feature type="domain" description="PAC" evidence="3">
    <location>
        <begin position="113"/>
        <end position="164"/>
    </location>
</feature>
<gene>
    <name evidence="5" type="ORF">COZ58_04405</name>
</gene>
<dbReference type="InterPro" id="IPR052155">
    <property type="entry name" value="Biofilm_reg_signaling"/>
</dbReference>
<dbReference type="InterPro" id="IPR035965">
    <property type="entry name" value="PAS-like_dom_sf"/>
</dbReference>
<evidence type="ECO:0008006" key="7">
    <source>
        <dbReference type="Google" id="ProtNLM"/>
    </source>
</evidence>
<dbReference type="Gene3D" id="3.30.450.20">
    <property type="entry name" value="PAS domain"/>
    <property type="match status" value="4"/>
</dbReference>
<protein>
    <recommendedName>
        <fullName evidence="7">PAS domain S-box protein</fullName>
    </recommendedName>
</protein>
<feature type="domain" description="PAC" evidence="3">
    <location>
        <begin position="363"/>
        <end position="416"/>
    </location>
</feature>
<evidence type="ECO:0000256" key="1">
    <source>
        <dbReference type="SAM" id="Coils"/>
    </source>
</evidence>
<evidence type="ECO:0000259" key="3">
    <source>
        <dbReference type="PROSITE" id="PS50113"/>
    </source>
</evidence>
<comment type="caution">
    <text evidence="5">The sequence shown here is derived from an EMBL/GenBank/DDBJ whole genome shotgun (WGS) entry which is preliminary data.</text>
</comment>
<dbReference type="AlphaFoldDB" id="A0A2M7K843"/>
<dbReference type="PROSITE" id="PS50113">
    <property type="entry name" value="PAC"/>
    <property type="match status" value="4"/>
</dbReference>
<dbReference type="PROSITE" id="PS50887">
    <property type="entry name" value="GGDEF"/>
    <property type="match status" value="1"/>
</dbReference>
<dbReference type="Proteomes" id="UP000231493">
    <property type="component" value="Unassembled WGS sequence"/>
</dbReference>
<evidence type="ECO:0000313" key="6">
    <source>
        <dbReference type="Proteomes" id="UP000231493"/>
    </source>
</evidence>
<dbReference type="SUPFAM" id="SSF55073">
    <property type="entry name" value="Nucleotide cyclase"/>
    <property type="match status" value="1"/>
</dbReference>
<dbReference type="PANTHER" id="PTHR44757">
    <property type="entry name" value="DIGUANYLATE CYCLASE DGCP"/>
    <property type="match status" value="1"/>
</dbReference>
<dbReference type="InterPro" id="IPR003018">
    <property type="entry name" value="GAF"/>
</dbReference>
<dbReference type="SMART" id="SM00267">
    <property type="entry name" value="GGDEF"/>
    <property type="match status" value="1"/>
</dbReference>
<accession>A0A2M7K843</accession>
<feature type="domain" description="PAC" evidence="3">
    <location>
        <begin position="654"/>
        <end position="705"/>
    </location>
</feature>
<sequence length="862" mass="98684">MEEKEKTKEQLIDELMKLHRQITELEKSEIRHQQIEKASTDNEEKYRILVELAADGILIETVEGRILECNTAGAKIYGYAKEEMIGLTIADLVPEEFSKKLPKVITDKETTHGIFVPRISKKKDGTIFPTEIATKIVRIGGKPRLIAYVRDITKPKEAEKKLRKARKIFASLFNSSPIAALYHDEDGRILNINPYFTKTFGYTLKEIRGRNIDEGMIYPENKIDEGERLTKKGLTFKGISEYETIRKKKDGTLIYVVISASPVIIDEKAQGTIALYKDITERKKAEEALRKSQQEFASLFNSSPEALAYLDEKGNIIDINPRFAELFGYNINEVKGRNLDNGMIHPPEKMGEGKWMTEKALKGKFYYETIRKKKDGTLFPVSISVSRVMLDGKLQGVIGMYRDITERKQDEQLHQVLYNISKATNSALSLDQLYPLIHQELGSIIDTTNFYIALVDEKEDKIFFPYNIDHAKPIHLPRTINHNSLVAEVIRTGKSILVNQEMIKGKKFMEEFKEWFGTLRKVWLGSPLKIEDKTIGVMAVQSYTNPELYSEKDIKLLEFVSSQVATAIERKKAEETLQKSQQEFASLFMNSPEALVYLDEKGTILNINPRFTKLFGYTLEEIKGKNINEGFIYPPDKIKEGKKLDKIASSKGYFHYETIRKKKDGTLFPVSISGANIKIDGQTKGLTATYIDITERKRLEKRLEKLAHFDVLTGCYARGYGLSLFERQIKSAQRRKTSILLLYLDLDGLKYINDTFGHKEGDKALKEAAKFFKSTLREVDIICRMGGDEFLLIFPDSSLNDVPLIKERITNKLKELNKNLNNPYKISFSIGLSCYNPSNPLSIEELIKIADENMYEEKKKKK</sequence>
<feature type="domain" description="PAS" evidence="2">
    <location>
        <begin position="165"/>
        <end position="222"/>
    </location>
</feature>
<dbReference type="SMART" id="SM00091">
    <property type="entry name" value="PAS"/>
    <property type="match status" value="4"/>
</dbReference>
<dbReference type="CDD" id="cd00130">
    <property type="entry name" value="PAS"/>
    <property type="match status" value="4"/>
</dbReference>
<organism evidence="5 6">
    <name type="scientific">Candidatus Infernicultor aquiphilus</name>
    <dbReference type="NCBI Taxonomy" id="1805029"/>
    <lineage>
        <taxon>Bacteria</taxon>
        <taxon>Pseudomonadati</taxon>
        <taxon>Atribacterota</taxon>
        <taxon>Candidatus Phoenicimicrobiia</taxon>
        <taxon>Candidatus Pheonicimicrobiales</taxon>
        <taxon>Candidatus Phoenicimicrobiaceae</taxon>
        <taxon>Candidatus Infernicultor</taxon>
    </lineage>
</organism>
<keyword evidence="1" id="KW-0175">Coiled coil</keyword>
<dbReference type="InterPro" id="IPR001610">
    <property type="entry name" value="PAC"/>
</dbReference>
<dbReference type="InterPro" id="IPR043128">
    <property type="entry name" value="Rev_trsase/Diguanyl_cyclase"/>
</dbReference>
<reference evidence="6" key="1">
    <citation type="submission" date="2017-09" db="EMBL/GenBank/DDBJ databases">
        <title>Depth-based differentiation of microbial function through sediment-hosted aquifers and enrichment of novel symbionts in the deep terrestrial subsurface.</title>
        <authorList>
            <person name="Probst A.J."/>
            <person name="Ladd B."/>
            <person name="Jarett J.K."/>
            <person name="Geller-Mcgrath D.E."/>
            <person name="Sieber C.M."/>
            <person name="Emerson J.B."/>
            <person name="Anantharaman K."/>
            <person name="Thomas B.C."/>
            <person name="Malmstrom R."/>
            <person name="Stieglmeier M."/>
            <person name="Klingl A."/>
            <person name="Woyke T."/>
            <person name="Ryan C.M."/>
            <person name="Banfield J.F."/>
        </authorList>
    </citation>
    <scope>NUCLEOTIDE SEQUENCE [LARGE SCALE GENOMIC DNA]</scope>
</reference>
<name>A0A2M7K843_9BACT</name>
<dbReference type="SMART" id="SM00065">
    <property type="entry name" value="GAF"/>
    <property type="match status" value="1"/>
</dbReference>
<dbReference type="CDD" id="cd01949">
    <property type="entry name" value="GGDEF"/>
    <property type="match status" value="1"/>
</dbReference>
<dbReference type="SMART" id="SM00086">
    <property type="entry name" value="PAC"/>
    <property type="match status" value="4"/>
</dbReference>
<evidence type="ECO:0000259" key="4">
    <source>
        <dbReference type="PROSITE" id="PS50887"/>
    </source>
</evidence>
<feature type="domain" description="PAS" evidence="2">
    <location>
        <begin position="292"/>
        <end position="364"/>
    </location>
</feature>
<dbReference type="EMBL" id="PFIP01000085">
    <property type="protein sequence ID" value="PIX34308.1"/>
    <property type="molecule type" value="Genomic_DNA"/>
</dbReference>
<dbReference type="InterPro" id="IPR029016">
    <property type="entry name" value="GAF-like_dom_sf"/>
</dbReference>
<proteinExistence type="predicted"/>
<feature type="domain" description="PAS" evidence="2">
    <location>
        <begin position="580"/>
        <end position="651"/>
    </location>
</feature>
<dbReference type="InterPro" id="IPR000014">
    <property type="entry name" value="PAS"/>
</dbReference>
<feature type="coiled-coil region" evidence="1">
    <location>
        <begin position="1"/>
        <end position="28"/>
    </location>
</feature>